<evidence type="ECO:0000256" key="3">
    <source>
        <dbReference type="ARBA" id="ARBA00023157"/>
    </source>
</evidence>
<evidence type="ECO:0000313" key="7">
    <source>
        <dbReference type="EMBL" id="OQX12185.1"/>
    </source>
</evidence>
<dbReference type="GO" id="GO:0044183">
    <property type="term" value="F:protein folding chaperone"/>
    <property type="evidence" value="ECO:0007669"/>
    <property type="project" value="TreeGrafter"/>
</dbReference>
<dbReference type="NCBIfam" id="NF001033">
    <property type="entry name" value="PRK00114.1"/>
    <property type="match status" value="1"/>
</dbReference>
<evidence type="ECO:0000256" key="1">
    <source>
        <dbReference type="ARBA" id="ARBA00022490"/>
    </source>
</evidence>
<organism evidence="7 8">
    <name type="scientific">Thiothrix lacustris</name>
    <dbReference type="NCBI Taxonomy" id="525917"/>
    <lineage>
        <taxon>Bacteria</taxon>
        <taxon>Pseudomonadati</taxon>
        <taxon>Pseudomonadota</taxon>
        <taxon>Gammaproteobacteria</taxon>
        <taxon>Thiotrichales</taxon>
        <taxon>Thiotrichaceae</taxon>
        <taxon>Thiothrix</taxon>
    </lineage>
</organism>
<keyword evidence="5 6" id="KW-0676">Redox-active center</keyword>
<sequence>MMAVDTLRRFMLERAQVRGEWVHLDTSWQEMLGRADYPLFVKQVLGEALTAAVLLSATIKHSGSLILQIRGEGPIHLLVVQATPQGTVRGLAQWSREASDNTLSGVFGDAQMAITLEAPNRRERYQSLIPLEGDTLAQALEAYFTRSEQLPTRLWLTANAHTTAGLLLQRLPHENADDENWQRASLLLNTLTTDELVDLEAETLLYRLFHEEEPRLFDPSPIHFHCDCSRERVEKLVQSLGQDEATTILEEQGKIQITCEFCNASYTLDAIDVEQLYRETVPGSDSVH</sequence>
<comment type="caution">
    <text evidence="7">The sequence shown here is derived from an EMBL/GenBank/DDBJ whole genome shotgun (WGS) entry which is preliminary data.</text>
</comment>
<reference evidence="7 8" key="1">
    <citation type="submission" date="2017-01" db="EMBL/GenBank/DDBJ databases">
        <title>Novel large sulfur bacteria in the metagenomes of groundwater-fed chemosynthetic microbial mats in the Lake Huron basin.</title>
        <authorList>
            <person name="Sharrar A.M."/>
            <person name="Flood B.E."/>
            <person name="Bailey J.V."/>
            <person name="Jones D.S."/>
            <person name="Biddanda B."/>
            <person name="Ruberg S.A."/>
            <person name="Marcus D.N."/>
            <person name="Dick G.J."/>
        </authorList>
    </citation>
    <scope>NUCLEOTIDE SEQUENCE [LARGE SCALE GENOMIC DNA]</scope>
    <source>
        <strain evidence="7">A8</strain>
    </source>
</reference>
<dbReference type="InterPro" id="IPR016154">
    <property type="entry name" value="Heat_shock_Hsp33_C"/>
</dbReference>
<feature type="disulfide bond" description="Redox-active" evidence="6">
    <location>
        <begin position="226"/>
        <end position="228"/>
    </location>
</feature>
<name>A0A1Y1QRK0_9GAMM</name>
<accession>A0A1Y1QRK0</accession>
<evidence type="ECO:0000256" key="5">
    <source>
        <dbReference type="ARBA" id="ARBA00023284"/>
    </source>
</evidence>
<dbReference type="GO" id="GO:0051082">
    <property type="term" value="F:unfolded protein binding"/>
    <property type="evidence" value="ECO:0007669"/>
    <property type="project" value="UniProtKB-UniRule"/>
</dbReference>
<dbReference type="AlphaFoldDB" id="A0A1Y1QRK0"/>
<dbReference type="InterPro" id="IPR000397">
    <property type="entry name" value="Heat_shock_Hsp33"/>
</dbReference>
<dbReference type="GO" id="GO:0042026">
    <property type="term" value="P:protein refolding"/>
    <property type="evidence" value="ECO:0007669"/>
    <property type="project" value="TreeGrafter"/>
</dbReference>
<dbReference type="GO" id="GO:0005737">
    <property type="term" value="C:cytoplasm"/>
    <property type="evidence" value="ECO:0007669"/>
    <property type="project" value="UniProtKB-SubCell"/>
</dbReference>
<keyword evidence="1 6" id="KW-0963">Cytoplasm</keyword>
<keyword evidence="4 6" id="KW-0143">Chaperone</keyword>
<dbReference type="CDD" id="cd00498">
    <property type="entry name" value="Hsp33"/>
    <property type="match status" value="1"/>
</dbReference>
<dbReference type="HAMAP" id="MF_00117">
    <property type="entry name" value="HslO"/>
    <property type="match status" value="1"/>
</dbReference>
<dbReference type="Gene3D" id="1.10.287.480">
    <property type="entry name" value="helix hairpin bin"/>
    <property type="match status" value="1"/>
</dbReference>
<dbReference type="Pfam" id="PF01430">
    <property type="entry name" value="HSP33"/>
    <property type="match status" value="1"/>
</dbReference>
<keyword evidence="2 6" id="KW-0862">Zinc</keyword>
<evidence type="ECO:0000256" key="2">
    <source>
        <dbReference type="ARBA" id="ARBA00022833"/>
    </source>
</evidence>
<dbReference type="SUPFAM" id="SSF64397">
    <property type="entry name" value="Hsp33 domain"/>
    <property type="match status" value="1"/>
</dbReference>
<dbReference type="EMBL" id="MTEJ01000071">
    <property type="protein sequence ID" value="OQX12185.1"/>
    <property type="molecule type" value="Genomic_DNA"/>
</dbReference>
<dbReference type="PANTHER" id="PTHR30111:SF1">
    <property type="entry name" value="33 KDA CHAPERONIN"/>
    <property type="match status" value="1"/>
</dbReference>
<comment type="function">
    <text evidence="6">Redox regulated molecular chaperone. Protects both thermally unfolding and oxidatively damaged proteins from irreversible aggregation. Plays an important role in the bacterial defense system toward oxidative stress.</text>
</comment>
<dbReference type="Gene3D" id="3.90.1280.10">
    <property type="entry name" value="HSP33 redox switch-like"/>
    <property type="match status" value="1"/>
</dbReference>
<comment type="PTM">
    <text evidence="6">Under oxidizing conditions two disulfide bonds are formed involving the reactive cysteines. Under reducing conditions zinc is bound to the reactive cysteines and the protein is inactive.</text>
</comment>
<feature type="disulfide bond" description="Redox-active" evidence="6">
    <location>
        <begin position="259"/>
        <end position="262"/>
    </location>
</feature>
<dbReference type="Proteomes" id="UP000192491">
    <property type="component" value="Unassembled WGS sequence"/>
</dbReference>
<evidence type="ECO:0000256" key="6">
    <source>
        <dbReference type="HAMAP-Rule" id="MF_00117"/>
    </source>
</evidence>
<proteinExistence type="inferred from homology"/>
<dbReference type="InterPro" id="IPR023212">
    <property type="entry name" value="Hsp33_helix_hairpin_bin_dom_sf"/>
</dbReference>
<dbReference type="PIRSF" id="PIRSF005261">
    <property type="entry name" value="Heat_shock_Hsp33"/>
    <property type="match status" value="1"/>
</dbReference>
<dbReference type="PANTHER" id="PTHR30111">
    <property type="entry name" value="33 KDA CHAPERONIN"/>
    <property type="match status" value="1"/>
</dbReference>
<dbReference type="Gene3D" id="3.55.30.10">
    <property type="entry name" value="Hsp33 domain"/>
    <property type="match status" value="1"/>
</dbReference>
<evidence type="ECO:0000256" key="4">
    <source>
        <dbReference type="ARBA" id="ARBA00023186"/>
    </source>
</evidence>
<protein>
    <recommendedName>
        <fullName evidence="6">33 kDa chaperonin</fullName>
    </recommendedName>
    <alternativeName>
        <fullName evidence="6">Heat shock protein 33 homolog</fullName>
        <shortName evidence="6">HSP33</shortName>
    </alternativeName>
</protein>
<dbReference type="InterPro" id="IPR016153">
    <property type="entry name" value="Heat_shock_Hsp33_N"/>
</dbReference>
<evidence type="ECO:0000313" key="8">
    <source>
        <dbReference type="Proteomes" id="UP000192491"/>
    </source>
</evidence>
<comment type="similarity">
    <text evidence="6">Belongs to the HSP33 family.</text>
</comment>
<comment type="subcellular location">
    <subcellularLocation>
        <location evidence="6">Cytoplasm</location>
    </subcellularLocation>
</comment>
<gene>
    <name evidence="6" type="primary">hslO</name>
    <name evidence="7" type="ORF">BWK73_15680</name>
</gene>
<keyword evidence="3 6" id="KW-1015">Disulfide bond</keyword>
<dbReference type="SUPFAM" id="SSF118352">
    <property type="entry name" value="HSP33 redox switch-like"/>
    <property type="match status" value="1"/>
</dbReference>